<dbReference type="InterPro" id="IPR007372">
    <property type="entry name" value="Lipid/polyisoprenoid-bd_YceI"/>
</dbReference>
<dbReference type="Pfam" id="PF04264">
    <property type="entry name" value="YceI"/>
    <property type="match status" value="1"/>
</dbReference>
<evidence type="ECO:0000313" key="3">
    <source>
        <dbReference type="EMBL" id="PWN05074.1"/>
    </source>
</evidence>
<dbReference type="SUPFAM" id="SSF101874">
    <property type="entry name" value="YceI-like"/>
    <property type="match status" value="1"/>
</dbReference>
<proteinExistence type="predicted"/>
<evidence type="ECO:0000259" key="2">
    <source>
        <dbReference type="Pfam" id="PF04264"/>
    </source>
</evidence>
<dbReference type="InterPro" id="IPR036761">
    <property type="entry name" value="TTHA0802/YceI-like_sf"/>
</dbReference>
<organism evidence="3 4">
    <name type="scientific">Rhodohalobacter mucosus</name>
    <dbReference type="NCBI Taxonomy" id="2079485"/>
    <lineage>
        <taxon>Bacteria</taxon>
        <taxon>Pseudomonadati</taxon>
        <taxon>Balneolota</taxon>
        <taxon>Balneolia</taxon>
        <taxon>Balneolales</taxon>
        <taxon>Balneolaceae</taxon>
        <taxon>Rhodohalobacter</taxon>
    </lineage>
</organism>
<protein>
    <recommendedName>
        <fullName evidence="2">Lipid/polyisoprenoid-binding YceI-like domain-containing protein</fullName>
    </recommendedName>
</protein>
<reference evidence="3 4" key="1">
    <citation type="submission" date="2018-05" db="EMBL/GenBank/DDBJ databases">
        <title>Rhodohalobacter halophilus gen. nov., sp. nov., a moderately halophilic member of the family Balneolaceae.</title>
        <authorList>
            <person name="Liu Z.-W."/>
        </authorList>
    </citation>
    <scope>NUCLEOTIDE SEQUENCE [LARGE SCALE GENOMIC DNA]</scope>
    <source>
        <strain evidence="3 4">8A47</strain>
    </source>
</reference>
<evidence type="ECO:0000313" key="4">
    <source>
        <dbReference type="Proteomes" id="UP000245533"/>
    </source>
</evidence>
<feature type="domain" description="Lipid/polyisoprenoid-binding YceI-like" evidence="2">
    <location>
        <begin position="57"/>
        <end position="196"/>
    </location>
</feature>
<keyword evidence="1" id="KW-0732">Signal</keyword>
<accession>A0A316TS74</accession>
<evidence type="ECO:0000256" key="1">
    <source>
        <dbReference type="SAM" id="SignalP"/>
    </source>
</evidence>
<gene>
    <name evidence="3" type="ORF">DDZ15_16075</name>
</gene>
<feature type="signal peptide" evidence="1">
    <location>
        <begin position="1"/>
        <end position="22"/>
    </location>
</feature>
<feature type="chain" id="PRO_5016240460" description="Lipid/polyisoprenoid-binding YceI-like domain-containing protein" evidence="1">
    <location>
        <begin position="23"/>
        <end position="207"/>
    </location>
</feature>
<dbReference type="EMBL" id="QGGB01000012">
    <property type="protein sequence ID" value="PWN05074.1"/>
    <property type="molecule type" value="Genomic_DNA"/>
</dbReference>
<sequence length="207" mass="22708">MYFKLITTTLLAFVFLTGSLLAQNASDTTDTQERTLTVQGTPQMKIDGTSNIRDWDADITEMDATLVLQDGDELSLETLTPESFKSLEITIPVEHIESGSRGLTKNIHKYLKEDDYPNITFTLSRITDIVRENGTALITAEGVITAAGKENPATMTVTASMNPDGSINFSGEQQLLMTSFDIDPPTAILGTVRADDEFLVLYDVSFN</sequence>
<dbReference type="OrthoDB" id="9794147at2"/>
<dbReference type="AlphaFoldDB" id="A0A316TS74"/>
<keyword evidence="4" id="KW-1185">Reference proteome</keyword>
<dbReference type="Gene3D" id="2.40.128.110">
    <property type="entry name" value="Lipid/polyisoprenoid-binding, YceI-like"/>
    <property type="match status" value="1"/>
</dbReference>
<dbReference type="Proteomes" id="UP000245533">
    <property type="component" value="Unassembled WGS sequence"/>
</dbReference>
<comment type="caution">
    <text evidence="3">The sequence shown here is derived from an EMBL/GenBank/DDBJ whole genome shotgun (WGS) entry which is preliminary data.</text>
</comment>
<dbReference type="RefSeq" id="WP_109648150.1">
    <property type="nucleotide sequence ID" value="NZ_QGGB01000012.1"/>
</dbReference>
<name>A0A316TS74_9BACT</name>